<feature type="compositionally biased region" description="Basic and acidic residues" evidence="1">
    <location>
        <begin position="109"/>
        <end position="118"/>
    </location>
</feature>
<gene>
    <name evidence="2" type="ORF">GQ43DRAFT_499266</name>
</gene>
<feature type="region of interest" description="Disordered" evidence="1">
    <location>
        <begin position="172"/>
        <end position="212"/>
    </location>
</feature>
<protein>
    <submittedName>
        <fullName evidence="2">Uncharacterized protein</fullName>
    </submittedName>
</protein>
<name>A0A9P4JY36_9PLEO</name>
<organism evidence="2 3">
    <name type="scientific">Delitschia confertaspora ATCC 74209</name>
    <dbReference type="NCBI Taxonomy" id="1513339"/>
    <lineage>
        <taxon>Eukaryota</taxon>
        <taxon>Fungi</taxon>
        <taxon>Dikarya</taxon>
        <taxon>Ascomycota</taxon>
        <taxon>Pezizomycotina</taxon>
        <taxon>Dothideomycetes</taxon>
        <taxon>Pleosporomycetidae</taxon>
        <taxon>Pleosporales</taxon>
        <taxon>Delitschiaceae</taxon>
        <taxon>Delitschia</taxon>
    </lineage>
</organism>
<feature type="compositionally biased region" description="Basic residues" evidence="1">
    <location>
        <begin position="94"/>
        <end position="108"/>
    </location>
</feature>
<dbReference type="AlphaFoldDB" id="A0A9P4JY36"/>
<comment type="caution">
    <text evidence="2">The sequence shown here is derived from an EMBL/GenBank/DDBJ whole genome shotgun (WGS) entry which is preliminary data.</text>
</comment>
<evidence type="ECO:0000313" key="3">
    <source>
        <dbReference type="Proteomes" id="UP000799536"/>
    </source>
</evidence>
<keyword evidence="3" id="KW-1185">Reference proteome</keyword>
<feature type="region of interest" description="Disordered" evidence="1">
    <location>
        <begin position="77"/>
        <end position="134"/>
    </location>
</feature>
<dbReference type="Proteomes" id="UP000799536">
    <property type="component" value="Unassembled WGS sequence"/>
</dbReference>
<sequence>MPPKANLKANLKVNLKADVNNQCNSIASTPANADTRRVTRRDRRIAFAAKAQEKRRTNEERLQKEMAETQIRQFNKQHERKLRKIESEKMQKGKREKSHGKVMKKGEKRKQQVKERSGNDAPTKSQVQGAQKMTEAEFKRWTAFKERMASEWEEDAKTWAQYKSIYGRIRRAETEEEKDAAEQDMKEWKRMQEEREWPGGRPLRYGPGDVRY</sequence>
<dbReference type="EMBL" id="ML993851">
    <property type="protein sequence ID" value="KAF2205677.1"/>
    <property type="molecule type" value="Genomic_DNA"/>
</dbReference>
<accession>A0A9P4JY36</accession>
<proteinExistence type="predicted"/>
<evidence type="ECO:0000256" key="1">
    <source>
        <dbReference type="SAM" id="MobiDB-lite"/>
    </source>
</evidence>
<feature type="compositionally biased region" description="Basic and acidic residues" evidence="1">
    <location>
        <begin position="84"/>
        <end position="93"/>
    </location>
</feature>
<feature type="compositionally biased region" description="Polar residues" evidence="1">
    <location>
        <begin position="120"/>
        <end position="131"/>
    </location>
</feature>
<reference evidence="2" key="1">
    <citation type="journal article" date="2020" name="Stud. Mycol.">
        <title>101 Dothideomycetes genomes: a test case for predicting lifestyles and emergence of pathogens.</title>
        <authorList>
            <person name="Haridas S."/>
            <person name="Albert R."/>
            <person name="Binder M."/>
            <person name="Bloem J."/>
            <person name="Labutti K."/>
            <person name="Salamov A."/>
            <person name="Andreopoulos B."/>
            <person name="Baker S."/>
            <person name="Barry K."/>
            <person name="Bills G."/>
            <person name="Bluhm B."/>
            <person name="Cannon C."/>
            <person name="Castanera R."/>
            <person name="Culley D."/>
            <person name="Daum C."/>
            <person name="Ezra D."/>
            <person name="Gonzalez J."/>
            <person name="Henrissat B."/>
            <person name="Kuo A."/>
            <person name="Liang C."/>
            <person name="Lipzen A."/>
            <person name="Lutzoni F."/>
            <person name="Magnuson J."/>
            <person name="Mondo S."/>
            <person name="Nolan M."/>
            <person name="Ohm R."/>
            <person name="Pangilinan J."/>
            <person name="Park H.-J."/>
            <person name="Ramirez L."/>
            <person name="Alfaro M."/>
            <person name="Sun H."/>
            <person name="Tritt A."/>
            <person name="Yoshinaga Y."/>
            <person name="Zwiers L.-H."/>
            <person name="Turgeon B."/>
            <person name="Goodwin S."/>
            <person name="Spatafora J."/>
            <person name="Crous P."/>
            <person name="Grigoriev I."/>
        </authorList>
    </citation>
    <scope>NUCLEOTIDE SEQUENCE</scope>
    <source>
        <strain evidence="2">ATCC 74209</strain>
    </source>
</reference>
<feature type="compositionally biased region" description="Basic and acidic residues" evidence="1">
    <location>
        <begin position="180"/>
        <end position="198"/>
    </location>
</feature>
<evidence type="ECO:0000313" key="2">
    <source>
        <dbReference type="EMBL" id="KAF2205677.1"/>
    </source>
</evidence>